<evidence type="ECO:0000313" key="3">
    <source>
        <dbReference type="Proteomes" id="UP001327560"/>
    </source>
</evidence>
<dbReference type="EMBL" id="CP136895">
    <property type="protein sequence ID" value="WOL09874.1"/>
    <property type="molecule type" value="Genomic_DNA"/>
</dbReference>
<keyword evidence="1" id="KW-0732">Signal</keyword>
<keyword evidence="3" id="KW-1185">Reference proteome</keyword>
<dbReference type="AlphaFoldDB" id="A0AAQ3KJS4"/>
<evidence type="ECO:0000256" key="1">
    <source>
        <dbReference type="SAM" id="SignalP"/>
    </source>
</evidence>
<name>A0AAQ3KJS4_9LILI</name>
<feature type="signal peptide" evidence="1">
    <location>
        <begin position="1"/>
        <end position="21"/>
    </location>
</feature>
<proteinExistence type="predicted"/>
<dbReference type="Proteomes" id="UP001327560">
    <property type="component" value="Chromosome 6"/>
</dbReference>
<evidence type="ECO:0000313" key="2">
    <source>
        <dbReference type="EMBL" id="WOL09874.1"/>
    </source>
</evidence>
<protein>
    <submittedName>
        <fullName evidence="2">Uncharacterized protein</fullName>
    </submittedName>
</protein>
<accession>A0AAQ3KJS4</accession>
<organism evidence="2 3">
    <name type="scientific">Canna indica</name>
    <name type="common">Indian-shot</name>
    <dbReference type="NCBI Taxonomy" id="4628"/>
    <lineage>
        <taxon>Eukaryota</taxon>
        <taxon>Viridiplantae</taxon>
        <taxon>Streptophyta</taxon>
        <taxon>Embryophyta</taxon>
        <taxon>Tracheophyta</taxon>
        <taxon>Spermatophyta</taxon>
        <taxon>Magnoliopsida</taxon>
        <taxon>Liliopsida</taxon>
        <taxon>Zingiberales</taxon>
        <taxon>Cannaceae</taxon>
        <taxon>Canna</taxon>
    </lineage>
</organism>
<reference evidence="2 3" key="1">
    <citation type="submission" date="2023-10" db="EMBL/GenBank/DDBJ databases">
        <title>Chromosome-scale genome assembly provides insights into flower coloration mechanisms of Canna indica.</title>
        <authorList>
            <person name="Li C."/>
        </authorList>
    </citation>
    <scope>NUCLEOTIDE SEQUENCE [LARGE SCALE GENOMIC DNA]</scope>
    <source>
        <tissue evidence="2">Flower</tissue>
    </source>
</reference>
<feature type="chain" id="PRO_5042864378" evidence="1">
    <location>
        <begin position="22"/>
        <end position="202"/>
    </location>
</feature>
<sequence length="202" mass="22506">MKIILLVVCGLLTIFFKTSEGRQLERSSSDFNLQGAKGKENLPLDNNFAFSSNDIGGKSNEENKIDVNNHKNKANVVGDPSSAHLFEDTKTSNDGRIRNTRVMHKNTAIVAGDSSLAHIFDQEAKVDEGKIRNTRVNHKNTATLDSSLAHIFEDEKASDGGKIRNRPKNKVNFMATAMDSHHQITIDEYRRMSHNAPKPHNP</sequence>
<gene>
    <name evidence="2" type="ORF">Cni_G18627</name>
</gene>